<accession>A0A6D2JKU4</accession>
<organism evidence="1 2">
    <name type="scientific">Microthlaspi erraticum</name>
    <dbReference type="NCBI Taxonomy" id="1685480"/>
    <lineage>
        <taxon>Eukaryota</taxon>
        <taxon>Viridiplantae</taxon>
        <taxon>Streptophyta</taxon>
        <taxon>Embryophyta</taxon>
        <taxon>Tracheophyta</taxon>
        <taxon>Spermatophyta</taxon>
        <taxon>Magnoliopsida</taxon>
        <taxon>eudicotyledons</taxon>
        <taxon>Gunneridae</taxon>
        <taxon>Pentapetalae</taxon>
        <taxon>rosids</taxon>
        <taxon>malvids</taxon>
        <taxon>Brassicales</taxon>
        <taxon>Brassicaceae</taxon>
        <taxon>Coluteocarpeae</taxon>
        <taxon>Microthlaspi</taxon>
    </lineage>
</organism>
<dbReference type="Proteomes" id="UP000467841">
    <property type="component" value="Unassembled WGS sequence"/>
</dbReference>
<reference evidence="1" key="1">
    <citation type="submission" date="2020-01" db="EMBL/GenBank/DDBJ databases">
        <authorList>
            <person name="Mishra B."/>
        </authorList>
    </citation>
    <scope>NUCLEOTIDE SEQUENCE [LARGE SCALE GENOMIC DNA]</scope>
</reference>
<dbReference type="AlphaFoldDB" id="A0A6D2JKU4"/>
<evidence type="ECO:0000313" key="1">
    <source>
        <dbReference type="EMBL" id="CAA7041664.1"/>
    </source>
</evidence>
<gene>
    <name evidence="1" type="ORF">MERR_LOCUS28899</name>
</gene>
<dbReference type="EMBL" id="CACVBM020001251">
    <property type="protein sequence ID" value="CAA7041664.1"/>
    <property type="molecule type" value="Genomic_DNA"/>
</dbReference>
<name>A0A6D2JKU4_9BRAS</name>
<sequence>MDTFHKWHPKEYFFVRINDRDILIRQMAFKYKTNHQHVNSGQCLCNHDQNLAMGRGWFLYEYKLEANLIFCLTYKPIRSSLRHCPIRAKTVKDVYEGKEVYPGNPLVGLRKLIYAPSLGCASSHGAIIRGYLCLKHCDCFR</sequence>
<evidence type="ECO:0000313" key="2">
    <source>
        <dbReference type="Proteomes" id="UP000467841"/>
    </source>
</evidence>
<protein>
    <submittedName>
        <fullName evidence="1">Uncharacterized protein</fullName>
    </submittedName>
</protein>
<keyword evidence="2" id="KW-1185">Reference proteome</keyword>
<proteinExistence type="predicted"/>
<comment type="caution">
    <text evidence="1">The sequence shown here is derived from an EMBL/GenBank/DDBJ whole genome shotgun (WGS) entry which is preliminary data.</text>
</comment>